<evidence type="ECO:0000313" key="2">
    <source>
        <dbReference type="EMBL" id="KAG2497016.1"/>
    </source>
</evidence>
<keyword evidence="3" id="KW-1185">Reference proteome</keyword>
<protein>
    <submittedName>
        <fullName evidence="2">Uncharacterized protein</fullName>
    </submittedName>
</protein>
<gene>
    <name evidence="2" type="ORF">HYH03_005019</name>
</gene>
<feature type="compositionally biased region" description="Gly residues" evidence="1">
    <location>
        <begin position="110"/>
        <end position="130"/>
    </location>
</feature>
<dbReference type="Proteomes" id="UP000612055">
    <property type="component" value="Unassembled WGS sequence"/>
</dbReference>
<feature type="region of interest" description="Disordered" evidence="1">
    <location>
        <begin position="21"/>
        <end position="142"/>
    </location>
</feature>
<dbReference type="EMBL" id="JAEHOE010000016">
    <property type="protein sequence ID" value="KAG2497016.1"/>
    <property type="molecule type" value="Genomic_DNA"/>
</dbReference>
<name>A0A835YA33_9CHLO</name>
<feature type="compositionally biased region" description="Low complexity" evidence="1">
    <location>
        <begin position="42"/>
        <end position="53"/>
    </location>
</feature>
<evidence type="ECO:0000256" key="1">
    <source>
        <dbReference type="SAM" id="MobiDB-lite"/>
    </source>
</evidence>
<accession>A0A835YA33</accession>
<evidence type="ECO:0000313" key="3">
    <source>
        <dbReference type="Proteomes" id="UP000612055"/>
    </source>
</evidence>
<reference evidence="2" key="1">
    <citation type="journal article" date="2020" name="bioRxiv">
        <title>Comparative genomics of Chlamydomonas.</title>
        <authorList>
            <person name="Craig R.J."/>
            <person name="Hasan A.R."/>
            <person name="Ness R.W."/>
            <person name="Keightley P.D."/>
        </authorList>
    </citation>
    <scope>NUCLEOTIDE SEQUENCE</scope>
    <source>
        <strain evidence="2">CCAP 11/70</strain>
    </source>
</reference>
<organism evidence="2 3">
    <name type="scientific">Edaphochlamys debaryana</name>
    <dbReference type="NCBI Taxonomy" id="47281"/>
    <lineage>
        <taxon>Eukaryota</taxon>
        <taxon>Viridiplantae</taxon>
        <taxon>Chlorophyta</taxon>
        <taxon>core chlorophytes</taxon>
        <taxon>Chlorophyceae</taxon>
        <taxon>CS clade</taxon>
        <taxon>Chlamydomonadales</taxon>
        <taxon>Chlamydomonadales incertae sedis</taxon>
        <taxon>Edaphochlamys</taxon>
    </lineage>
</organism>
<comment type="caution">
    <text evidence="2">The sequence shown here is derived from an EMBL/GenBank/DDBJ whole genome shotgun (WGS) entry which is preliminary data.</text>
</comment>
<dbReference type="OrthoDB" id="554977at2759"/>
<proteinExistence type="predicted"/>
<dbReference type="AlphaFoldDB" id="A0A835YA33"/>
<sequence>MTVAFPQLAANLAAVGATADRLPAGPLREVLTRPRGRGGGEAAAAAADGRAAGSSGGAGGSGGEPGAAEDAEHDAEADADDGGEGAGPSGSARAAQGAGGDEAGDRGSPGRSGGGDEAGGSGAGNGGAGSGAAADEGAGTSGGVREWVEWTDLPQWAKPLIQKTARWGWFAGGERLGAYRNVNAHLLNDHELPQITRRLLWTAGGDEEDEFSGQVGMRMPFPFGFEVERQAAPDDPEVLQFAEELSQLMDAHCAITAHRRWGEDTLIFGLCNDVVLRCPVPGCGLGVGVHMGEGLMGKGAYDSFKICLRECLPAADMPPGLVHDCLVAPKKHFGKTCYNSWGNIPKFAQLGFIWAARWRWFEKEWRTEDPYDPLRIHFT</sequence>
<feature type="compositionally biased region" description="Acidic residues" evidence="1">
    <location>
        <begin position="67"/>
        <end position="83"/>
    </location>
</feature>
<feature type="compositionally biased region" description="Gly residues" evidence="1">
    <location>
        <begin position="54"/>
        <end position="65"/>
    </location>
</feature>